<feature type="domain" description="Acetyl-CoA hydrolase/transferase C-terminal" evidence="5">
    <location>
        <begin position="314"/>
        <end position="458"/>
    </location>
</feature>
<keyword evidence="7" id="KW-1185">Reference proteome</keyword>
<proteinExistence type="inferred from homology"/>
<organism evidence="6 7">
    <name type="scientific">Dysgonomonas macrotermitis</name>
    <dbReference type="NCBI Taxonomy" id="1346286"/>
    <lineage>
        <taxon>Bacteria</taxon>
        <taxon>Pseudomonadati</taxon>
        <taxon>Bacteroidota</taxon>
        <taxon>Bacteroidia</taxon>
        <taxon>Bacteroidales</taxon>
        <taxon>Dysgonomonadaceae</taxon>
        <taxon>Dysgonomonas</taxon>
    </lineage>
</organism>
<dbReference type="InterPro" id="IPR017821">
    <property type="entry name" value="Succinate_CoA_transferase"/>
</dbReference>
<dbReference type="GO" id="GO:0006084">
    <property type="term" value="P:acetyl-CoA metabolic process"/>
    <property type="evidence" value="ECO:0007669"/>
    <property type="project" value="InterPro"/>
</dbReference>
<dbReference type="Pfam" id="PF02550">
    <property type="entry name" value="AcetylCoA_hydro"/>
    <property type="match status" value="1"/>
</dbReference>
<dbReference type="RefSeq" id="WP_062175322.1">
    <property type="nucleotide sequence ID" value="NZ_BBXL01000001.1"/>
</dbReference>
<dbReference type="Gene3D" id="3.30.750.70">
    <property type="entry name" value="4-hydroxybutyrate coenzyme like domains"/>
    <property type="match status" value="1"/>
</dbReference>
<protein>
    <submittedName>
        <fullName evidence="6">Succinate CoA transferase</fullName>
    </submittedName>
</protein>
<dbReference type="GO" id="GO:0006083">
    <property type="term" value="P:acetate metabolic process"/>
    <property type="evidence" value="ECO:0007669"/>
    <property type="project" value="InterPro"/>
</dbReference>
<dbReference type="InterPro" id="IPR037171">
    <property type="entry name" value="NagB/RpiA_transferase-like"/>
</dbReference>
<dbReference type="InterPro" id="IPR026888">
    <property type="entry name" value="AcetylCoA_hyd_C"/>
</dbReference>
<dbReference type="PANTHER" id="PTHR43609:SF1">
    <property type="entry name" value="ACETYL-COA HYDROLASE"/>
    <property type="match status" value="1"/>
</dbReference>
<dbReference type="NCBIfam" id="TIGR03458">
    <property type="entry name" value="YgfH_subfam"/>
    <property type="match status" value="1"/>
</dbReference>
<feature type="domain" description="Acetyl-CoA hydrolase/transferase N-terminal" evidence="4">
    <location>
        <begin position="4"/>
        <end position="209"/>
    </location>
</feature>
<name>A0A1M4T1U6_9BACT</name>
<evidence type="ECO:0000259" key="5">
    <source>
        <dbReference type="Pfam" id="PF13336"/>
    </source>
</evidence>
<dbReference type="SUPFAM" id="SSF100950">
    <property type="entry name" value="NagB/RpiA/CoA transferase-like"/>
    <property type="match status" value="2"/>
</dbReference>
<evidence type="ECO:0000256" key="2">
    <source>
        <dbReference type="PIRSR" id="PIRSR617821-1"/>
    </source>
</evidence>
<dbReference type="Pfam" id="PF13336">
    <property type="entry name" value="AcetylCoA_hyd_C"/>
    <property type="match status" value="1"/>
</dbReference>
<gene>
    <name evidence="6" type="ORF">SAMN05444362_101215</name>
</gene>
<dbReference type="InterPro" id="IPR003702">
    <property type="entry name" value="ActCoA_hydro_N"/>
</dbReference>
<feature type="binding site" evidence="3">
    <location>
        <position position="377"/>
    </location>
    <ligand>
        <name>CoA</name>
        <dbReference type="ChEBI" id="CHEBI:57287"/>
    </ligand>
</feature>
<evidence type="ECO:0000313" key="7">
    <source>
        <dbReference type="Proteomes" id="UP000184480"/>
    </source>
</evidence>
<evidence type="ECO:0000256" key="3">
    <source>
        <dbReference type="PIRSR" id="PIRSR617821-2"/>
    </source>
</evidence>
<dbReference type="STRING" id="1346286.SAMN05444362_101215"/>
<dbReference type="GO" id="GO:0003986">
    <property type="term" value="F:acetyl-CoA hydrolase activity"/>
    <property type="evidence" value="ECO:0007669"/>
    <property type="project" value="TreeGrafter"/>
</dbReference>
<feature type="binding site" evidence="3">
    <location>
        <position position="373"/>
    </location>
    <ligand>
        <name>CoA</name>
        <dbReference type="ChEBI" id="CHEBI:57287"/>
    </ligand>
</feature>
<accession>A0A1M4T1U6</accession>
<dbReference type="AlphaFoldDB" id="A0A1M4T1U6"/>
<evidence type="ECO:0000256" key="1">
    <source>
        <dbReference type="ARBA" id="ARBA00009632"/>
    </source>
</evidence>
<feature type="binding site" evidence="3">
    <location>
        <position position="353"/>
    </location>
    <ligand>
        <name>CoA</name>
        <dbReference type="ChEBI" id="CHEBI:57287"/>
    </ligand>
</feature>
<dbReference type="OrthoDB" id="9801795at2"/>
<feature type="binding site" evidence="3">
    <location>
        <position position="397"/>
    </location>
    <ligand>
        <name>CoA</name>
        <dbReference type="ChEBI" id="CHEBI:57287"/>
    </ligand>
</feature>
<dbReference type="PANTHER" id="PTHR43609">
    <property type="entry name" value="ACETYL-COA HYDROLASE"/>
    <property type="match status" value="1"/>
</dbReference>
<reference evidence="7" key="1">
    <citation type="submission" date="2016-11" db="EMBL/GenBank/DDBJ databases">
        <authorList>
            <person name="Varghese N."/>
            <person name="Submissions S."/>
        </authorList>
    </citation>
    <scope>NUCLEOTIDE SEQUENCE [LARGE SCALE GENOMIC DNA]</scope>
    <source>
        <strain evidence="7">DSM 27370</strain>
    </source>
</reference>
<dbReference type="Gene3D" id="3.40.1080.10">
    <property type="entry name" value="Glutaconate Coenzyme A-transferase"/>
    <property type="match status" value="1"/>
</dbReference>
<dbReference type="FunFam" id="3.40.1080.20:FF:000001">
    <property type="entry name" value="Acetyl-CoA hydrolase Ach1"/>
    <property type="match status" value="1"/>
</dbReference>
<dbReference type="Proteomes" id="UP000184480">
    <property type="component" value="Unassembled WGS sequence"/>
</dbReference>
<keyword evidence="6" id="KW-0808">Transferase</keyword>
<comment type="similarity">
    <text evidence="1">Belongs to the acetyl-CoA hydrolase/transferase family.</text>
</comment>
<sequence>MSIKTITAEAAALLINDNDNVGFSGFTHAGCPKIVPLALAKRAESEHSEGRSFRIGVFTGASTVDNIDGALSRAKAIKFRTPYQTNKDLRDAINEGEVDYFDLHLSTLSQDLRYGFYGNIDVAIIEASDITDDGRLIPTSGVGITPTIAKMAKIIIVELNKWHPKELRGMHDLYEMEDPPYRREIPIYSVKDRIGKEYLQIDPAKTVIVETNVPNAGGGFSPIDNTTLRIGENVANFLVDEMKRGRIPENFLPIQSGVGNIANAVLSAMGNNRDIPDFEVYTEVIQDSVIDLLEKERITFASGGTLTVSNECLERIYSNLEFFKKRIVLRTSEISNHPEIIRRLDIISMNTAIEADIFGNINSTHINGNKIMNGIGGSGDFTRNAYISIFLTPSTAKGGNISAFVPMVSHTDHNEHSVKVIVSEYGVADLRGKSPRERAHCIIDNCVHPDYRPLLYQYLDNGIEGQTPVNLYNAFAFHKALIETGDMRNAVIDKNHHK</sequence>
<dbReference type="GO" id="GO:0008775">
    <property type="term" value="F:acetate CoA-transferase activity"/>
    <property type="evidence" value="ECO:0007669"/>
    <property type="project" value="InterPro"/>
</dbReference>
<evidence type="ECO:0000313" key="6">
    <source>
        <dbReference type="EMBL" id="SHE38472.1"/>
    </source>
</evidence>
<feature type="active site" description="5-glutamyl coenzyme A thioester intermediate" evidence="2">
    <location>
        <position position="283"/>
    </location>
</feature>
<dbReference type="Gene3D" id="3.40.1080.20">
    <property type="entry name" value="Acetyl-CoA hydrolase/transferase C-terminal domain"/>
    <property type="match status" value="1"/>
</dbReference>
<dbReference type="InterPro" id="IPR046433">
    <property type="entry name" value="ActCoA_hydro"/>
</dbReference>
<evidence type="ECO:0000259" key="4">
    <source>
        <dbReference type="Pfam" id="PF02550"/>
    </source>
</evidence>
<dbReference type="EMBL" id="FQUC01000001">
    <property type="protein sequence ID" value="SHE38472.1"/>
    <property type="molecule type" value="Genomic_DNA"/>
</dbReference>
<dbReference type="InterPro" id="IPR038460">
    <property type="entry name" value="AcetylCoA_hyd_C_sf"/>
</dbReference>